<keyword evidence="3" id="KW-1185">Reference proteome</keyword>
<accession>K6ZYB3</accession>
<dbReference type="Proteomes" id="UP000006322">
    <property type="component" value="Unassembled WGS sequence"/>
</dbReference>
<evidence type="ECO:0000313" key="3">
    <source>
        <dbReference type="Proteomes" id="UP000006322"/>
    </source>
</evidence>
<evidence type="ECO:0000313" key="2">
    <source>
        <dbReference type="EMBL" id="GAC35217.1"/>
    </source>
</evidence>
<name>K6ZYB3_9ALTE</name>
<sequence length="40" mass="4485">MPCVPAIHADESPKAKDSRRHRRIFKQQGIATLSRLTAPT</sequence>
<comment type="caution">
    <text evidence="2">The sequence shown here is derived from an EMBL/GenBank/DDBJ whole genome shotgun (WGS) entry which is preliminary data.</text>
</comment>
<dbReference type="AlphaFoldDB" id="K6ZYB3"/>
<evidence type="ECO:0000256" key="1">
    <source>
        <dbReference type="SAM" id="MobiDB-lite"/>
    </source>
</evidence>
<protein>
    <submittedName>
        <fullName evidence="2">Uncharacterized protein</fullName>
    </submittedName>
</protein>
<dbReference type="STRING" id="1129793.GPLA_4338"/>
<proteinExistence type="predicted"/>
<reference evidence="3" key="1">
    <citation type="journal article" date="2014" name="Environ. Microbiol.">
        <title>Comparative genomics of the marine bacterial genus Glaciecola reveals the high degree of genomic diversity and genomic characteristic for cold adaptation.</title>
        <authorList>
            <person name="Qin Q.L."/>
            <person name="Xie B.B."/>
            <person name="Yu Y."/>
            <person name="Shu Y.L."/>
            <person name="Rong J.C."/>
            <person name="Zhang Y.J."/>
            <person name="Zhao D.L."/>
            <person name="Chen X.L."/>
            <person name="Zhang X.Y."/>
            <person name="Chen B."/>
            <person name="Zhou B.C."/>
            <person name="Zhang Y.Z."/>
        </authorList>
    </citation>
    <scope>NUCLEOTIDE SEQUENCE [LARGE SCALE GENOMIC DNA]</scope>
    <source>
        <strain evidence="3">LMG 21857</strain>
    </source>
</reference>
<gene>
    <name evidence="2" type="ORF">GPLA_4338</name>
</gene>
<dbReference type="EMBL" id="BAER01000127">
    <property type="protein sequence ID" value="GAC35217.1"/>
    <property type="molecule type" value="Genomic_DNA"/>
</dbReference>
<feature type="compositionally biased region" description="Polar residues" evidence="1">
    <location>
        <begin position="29"/>
        <end position="40"/>
    </location>
</feature>
<feature type="region of interest" description="Disordered" evidence="1">
    <location>
        <begin position="1"/>
        <end position="40"/>
    </location>
</feature>
<organism evidence="2 3">
    <name type="scientific">Paraglaciecola polaris LMG 21857</name>
    <dbReference type="NCBI Taxonomy" id="1129793"/>
    <lineage>
        <taxon>Bacteria</taxon>
        <taxon>Pseudomonadati</taxon>
        <taxon>Pseudomonadota</taxon>
        <taxon>Gammaproteobacteria</taxon>
        <taxon>Alteromonadales</taxon>
        <taxon>Alteromonadaceae</taxon>
        <taxon>Paraglaciecola</taxon>
    </lineage>
</organism>